<dbReference type="PROSITE" id="PS00895">
    <property type="entry name" value="3_HYDROXYISOBUT_DH"/>
    <property type="match status" value="1"/>
</dbReference>
<dbReference type="InterPro" id="IPR008927">
    <property type="entry name" value="6-PGluconate_DH-like_C_sf"/>
</dbReference>
<dbReference type="InterPro" id="IPR051265">
    <property type="entry name" value="HIBADH-related_NP60_sf"/>
</dbReference>
<evidence type="ECO:0000313" key="5">
    <source>
        <dbReference type="EMBL" id="KAK4536361.1"/>
    </source>
</evidence>
<feature type="compositionally biased region" description="Basic and acidic residues" evidence="2">
    <location>
        <begin position="132"/>
        <end position="141"/>
    </location>
</feature>
<dbReference type="SUPFAM" id="SSF51735">
    <property type="entry name" value="NAD(P)-binding Rossmann-fold domains"/>
    <property type="match status" value="1"/>
</dbReference>
<dbReference type="AlphaFoldDB" id="A0AAV9IW23"/>
<dbReference type="SUPFAM" id="SSF48179">
    <property type="entry name" value="6-phosphogluconate dehydrogenase C-terminal domain-like"/>
    <property type="match status" value="1"/>
</dbReference>
<feature type="region of interest" description="Disordered" evidence="2">
    <location>
        <begin position="132"/>
        <end position="153"/>
    </location>
</feature>
<dbReference type="GO" id="GO:0051287">
    <property type="term" value="F:NAD binding"/>
    <property type="evidence" value="ECO:0007669"/>
    <property type="project" value="InterPro"/>
</dbReference>
<dbReference type="Pfam" id="PF03446">
    <property type="entry name" value="NAD_binding_2"/>
    <property type="match status" value="1"/>
</dbReference>
<dbReference type="Pfam" id="PF14833">
    <property type="entry name" value="NAD_binding_11"/>
    <property type="match status" value="1"/>
</dbReference>
<evidence type="ECO:0000313" key="6">
    <source>
        <dbReference type="Proteomes" id="UP001301350"/>
    </source>
</evidence>
<keyword evidence="6" id="KW-1185">Reference proteome</keyword>
<dbReference type="InterPro" id="IPR013328">
    <property type="entry name" value="6PGD_dom2"/>
</dbReference>
<comment type="similarity">
    <text evidence="1">Belongs to the HIBADH-related family. NP60 subfamily.</text>
</comment>
<dbReference type="InterPro" id="IPR036291">
    <property type="entry name" value="NAD(P)-bd_dom_sf"/>
</dbReference>
<dbReference type="GO" id="GO:0016491">
    <property type="term" value="F:oxidoreductase activity"/>
    <property type="evidence" value="ECO:0007669"/>
    <property type="project" value="InterPro"/>
</dbReference>
<organism evidence="5 6">
    <name type="scientific">Cyanidium caldarium</name>
    <name type="common">Red alga</name>
    <dbReference type="NCBI Taxonomy" id="2771"/>
    <lineage>
        <taxon>Eukaryota</taxon>
        <taxon>Rhodophyta</taxon>
        <taxon>Bangiophyceae</taxon>
        <taxon>Cyanidiales</taxon>
        <taxon>Cyanidiaceae</taxon>
        <taxon>Cyanidium</taxon>
    </lineage>
</organism>
<feature type="compositionally biased region" description="Basic and acidic residues" evidence="2">
    <location>
        <begin position="409"/>
        <end position="419"/>
    </location>
</feature>
<reference evidence="5 6" key="1">
    <citation type="submission" date="2022-07" db="EMBL/GenBank/DDBJ databases">
        <title>Genome-wide signatures of adaptation to extreme environments.</title>
        <authorList>
            <person name="Cho C.H."/>
            <person name="Yoon H.S."/>
        </authorList>
    </citation>
    <scope>NUCLEOTIDE SEQUENCE [LARGE SCALE GENOMIC DNA]</scope>
    <source>
        <strain evidence="5 6">DBV 063 E5</strain>
    </source>
</reference>
<dbReference type="EMBL" id="JANCYW010000008">
    <property type="protein sequence ID" value="KAK4536361.1"/>
    <property type="molecule type" value="Genomic_DNA"/>
</dbReference>
<dbReference type="Gene3D" id="3.40.50.720">
    <property type="entry name" value="NAD(P)-binding Rossmann-like Domain"/>
    <property type="match status" value="1"/>
</dbReference>
<dbReference type="PANTHER" id="PTHR43580">
    <property type="entry name" value="OXIDOREDUCTASE GLYR1-RELATED"/>
    <property type="match status" value="1"/>
</dbReference>
<protein>
    <recommendedName>
        <fullName evidence="7">3-hydroxyisobutyrate dehydrogenase</fullName>
    </recommendedName>
</protein>
<evidence type="ECO:0000256" key="2">
    <source>
        <dbReference type="SAM" id="MobiDB-lite"/>
    </source>
</evidence>
<dbReference type="Gene3D" id="1.10.1040.10">
    <property type="entry name" value="N-(1-d-carboxylethyl)-l-norvaline Dehydrogenase, domain 2"/>
    <property type="match status" value="1"/>
</dbReference>
<dbReference type="InterPro" id="IPR006115">
    <property type="entry name" value="6PGDH_NADP-bd"/>
</dbReference>
<proteinExistence type="inferred from homology"/>
<sequence>MRWLGFGAAPTVGLRTVRTHSIQQSACRVGSTAINSKPSCARALIGGKTVSVRCLEGRTTPRAVRSARRGVASVTGHRRGRRYLSMTSPHTSESPVGFIGLGIMGHGMAANLVRSGKRLVVWNRTASKAEAFAREHNDDGTRSSSSPPPVQLAQSAREVVERCRFTYSMLTTPEVVRQVHFDPHHGTLQGMAAGKVLVECSTLDAAAMREIHAHVTAHSGRFLEAPVSGSKAPAESGSLIFLCSGDAAAFKELCDGDLAAMGKRSFFFGEQIGGGTHMKLVVNMIMGNMMVALAEGVNLAEACGLSSDSLQQVLQLGAMSCPLFSTKLPKMAQQDYEPNFPLKHQQKDMRLALNLGDEKAVALPTTAAANEVYKRARGMGFADEDCCAVYESAKDRSRTNEAPESVAAVREHASKNYRG</sequence>
<gene>
    <name evidence="5" type="ORF">CDCA_CDCA08G2386</name>
</gene>
<evidence type="ECO:0000259" key="3">
    <source>
        <dbReference type="Pfam" id="PF03446"/>
    </source>
</evidence>
<feature type="region of interest" description="Disordered" evidence="2">
    <location>
        <begin position="394"/>
        <end position="419"/>
    </location>
</feature>
<name>A0AAV9IW23_CYACA</name>
<feature type="domain" description="6-phosphogluconate dehydrogenase NADP-binding" evidence="3">
    <location>
        <begin position="96"/>
        <end position="266"/>
    </location>
</feature>
<accession>A0AAV9IW23</accession>
<dbReference type="Proteomes" id="UP001301350">
    <property type="component" value="Unassembled WGS sequence"/>
</dbReference>
<dbReference type="PANTHER" id="PTHR43580:SF2">
    <property type="entry name" value="CYTOKINE-LIKE NUCLEAR FACTOR N-PAC"/>
    <property type="match status" value="1"/>
</dbReference>
<evidence type="ECO:0000256" key="1">
    <source>
        <dbReference type="ARBA" id="ARBA00007598"/>
    </source>
</evidence>
<dbReference type="GO" id="GO:0050661">
    <property type="term" value="F:NADP binding"/>
    <property type="evidence" value="ECO:0007669"/>
    <property type="project" value="InterPro"/>
</dbReference>
<comment type="caution">
    <text evidence="5">The sequence shown here is derived from an EMBL/GenBank/DDBJ whole genome shotgun (WGS) entry which is preliminary data.</text>
</comment>
<dbReference type="InterPro" id="IPR029154">
    <property type="entry name" value="HIBADH-like_NADP-bd"/>
</dbReference>
<evidence type="ECO:0000259" key="4">
    <source>
        <dbReference type="Pfam" id="PF14833"/>
    </source>
</evidence>
<dbReference type="InterPro" id="IPR002204">
    <property type="entry name" value="3-OH-isobutyrate_DH-rel_CS"/>
</dbReference>
<feature type="domain" description="3-hydroxyisobutyrate dehydrogenase-like NAD-binding" evidence="4">
    <location>
        <begin position="273"/>
        <end position="391"/>
    </location>
</feature>
<evidence type="ECO:0008006" key="7">
    <source>
        <dbReference type="Google" id="ProtNLM"/>
    </source>
</evidence>